<comment type="similarity">
    <text evidence="1">Belongs to the DedA family.</text>
</comment>
<feature type="transmembrane region" description="Helical" evidence="2">
    <location>
        <begin position="177"/>
        <end position="200"/>
    </location>
</feature>
<dbReference type="Pfam" id="PF09335">
    <property type="entry name" value="VTT_dom"/>
    <property type="match status" value="1"/>
</dbReference>
<sequence length="209" mass="22529">MNNPDTPEDLKPPADEHLAPKNGVWVQRRLLPILSIVFVVVIVGGVLYVYNSNPDLTAKLQEYGYLGAFLISAMLNATVVLPAGNFLVLAALGAAMPSPTFVGLAAALGAAIGEMTGYLAGFSGRAVVPQHHKWYQRVHGWLDRYGMWAIFGLSAAPLVFDVAGITAGVMRFPARKFFIACFLGRSVLYIILAWAGALGWDQVIDWLAA</sequence>
<name>A0ABZ2J4H6_9CHLR</name>
<evidence type="ECO:0000256" key="2">
    <source>
        <dbReference type="SAM" id="Phobius"/>
    </source>
</evidence>
<gene>
    <name evidence="4" type="ORF">V8247_02140</name>
</gene>
<keyword evidence="2" id="KW-0812">Transmembrane</keyword>
<dbReference type="RefSeq" id="WP_338738315.1">
    <property type="nucleotide sequence ID" value="NZ_CP146612.1"/>
</dbReference>
<keyword evidence="2" id="KW-1133">Transmembrane helix</keyword>
<dbReference type="PANTHER" id="PTHR42709">
    <property type="entry name" value="ALKALINE PHOSPHATASE LIKE PROTEIN"/>
    <property type="match status" value="1"/>
</dbReference>
<accession>A0ABZ2J4H6</accession>
<dbReference type="InterPro" id="IPR051311">
    <property type="entry name" value="DedA_domain"/>
</dbReference>
<feature type="transmembrane region" description="Helical" evidence="2">
    <location>
        <begin position="101"/>
        <end position="128"/>
    </location>
</feature>
<feature type="domain" description="VTT" evidence="3">
    <location>
        <begin position="88"/>
        <end position="197"/>
    </location>
</feature>
<evidence type="ECO:0000256" key="1">
    <source>
        <dbReference type="ARBA" id="ARBA00010792"/>
    </source>
</evidence>
<feature type="transmembrane region" description="Helical" evidence="2">
    <location>
        <begin position="148"/>
        <end position="170"/>
    </location>
</feature>
<evidence type="ECO:0000313" key="4">
    <source>
        <dbReference type="EMBL" id="WWX25792.1"/>
    </source>
</evidence>
<evidence type="ECO:0000313" key="5">
    <source>
        <dbReference type="Proteomes" id="UP001375370"/>
    </source>
</evidence>
<proteinExistence type="inferred from homology"/>
<evidence type="ECO:0000259" key="3">
    <source>
        <dbReference type="Pfam" id="PF09335"/>
    </source>
</evidence>
<dbReference type="Proteomes" id="UP001375370">
    <property type="component" value="Chromosome"/>
</dbReference>
<protein>
    <submittedName>
        <fullName evidence="4">VTT domain-containing protein</fullName>
    </submittedName>
</protein>
<keyword evidence="2" id="KW-0472">Membrane</keyword>
<organism evidence="4 5">
    <name type="scientific">Candidatus Dehalogenimonas loeffleri</name>
    <dbReference type="NCBI Taxonomy" id="3127115"/>
    <lineage>
        <taxon>Bacteria</taxon>
        <taxon>Bacillati</taxon>
        <taxon>Chloroflexota</taxon>
        <taxon>Dehalococcoidia</taxon>
        <taxon>Dehalococcoidales</taxon>
        <taxon>Dehalococcoidaceae</taxon>
        <taxon>Dehalogenimonas</taxon>
    </lineage>
</organism>
<dbReference type="InterPro" id="IPR032816">
    <property type="entry name" value="VTT_dom"/>
</dbReference>
<dbReference type="PANTHER" id="PTHR42709:SF11">
    <property type="entry name" value="DEDA FAMILY PROTEIN"/>
    <property type="match status" value="1"/>
</dbReference>
<feature type="transmembrane region" description="Helical" evidence="2">
    <location>
        <begin position="30"/>
        <end position="51"/>
    </location>
</feature>
<dbReference type="EMBL" id="CP146612">
    <property type="protein sequence ID" value="WWX25792.1"/>
    <property type="molecule type" value="Genomic_DNA"/>
</dbReference>
<reference evidence="4 5" key="1">
    <citation type="submission" date="2024-03" db="EMBL/GenBank/DDBJ databases">
        <title>A Dehalogenimonas Isolated from Estuarine Sediments Dihaloeliminates Chlorinated Alkanes.</title>
        <authorList>
            <person name="Yang Y."/>
            <person name="Wang H."/>
        </authorList>
    </citation>
    <scope>NUCLEOTIDE SEQUENCE [LARGE SCALE GENOMIC DNA]</scope>
    <source>
        <strain evidence="4 5">W</strain>
    </source>
</reference>
<keyword evidence="5" id="KW-1185">Reference proteome</keyword>
<feature type="transmembrane region" description="Helical" evidence="2">
    <location>
        <begin position="63"/>
        <end position="89"/>
    </location>
</feature>